<evidence type="ECO:0000256" key="4">
    <source>
        <dbReference type="ARBA" id="ARBA00022475"/>
    </source>
</evidence>
<dbReference type="GO" id="GO:0005886">
    <property type="term" value="C:plasma membrane"/>
    <property type="evidence" value="ECO:0007669"/>
    <property type="project" value="UniProtKB-SubCell"/>
</dbReference>
<feature type="transmembrane region" description="Helical" evidence="8">
    <location>
        <begin position="283"/>
        <end position="304"/>
    </location>
</feature>
<dbReference type="Pfam" id="PF03547">
    <property type="entry name" value="Mem_trans"/>
    <property type="match status" value="2"/>
</dbReference>
<protein>
    <submittedName>
        <fullName evidence="9">AEC family transporter</fullName>
    </submittedName>
</protein>
<evidence type="ECO:0000256" key="1">
    <source>
        <dbReference type="ARBA" id="ARBA00004651"/>
    </source>
</evidence>
<feature type="transmembrane region" description="Helical" evidence="8">
    <location>
        <begin position="95"/>
        <end position="116"/>
    </location>
</feature>
<dbReference type="OrthoDB" id="9805563at2"/>
<comment type="subcellular location">
    <subcellularLocation>
        <location evidence="1">Cell membrane</location>
        <topology evidence="1">Multi-pass membrane protein</topology>
    </subcellularLocation>
</comment>
<dbReference type="InterPro" id="IPR004776">
    <property type="entry name" value="Mem_transp_PIN-like"/>
</dbReference>
<keyword evidence="5 8" id="KW-0812">Transmembrane</keyword>
<dbReference type="RefSeq" id="WP_135945768.1">
    <property type="nucleotide sequence ID" value="NZ_BMEI01000004.1"/>
</dbReference>
<comment type="caution">
    <text evidence="9">The sequence shown here is derived from an EMBL/GenBank/DDBJ whole genome shotgun (WGS) entry which is preliminary data.</text>
</comment>
<organism evidence="9 10">
    <name type="scientific">Marinicauda pacifica</name>
    <dbReference type="NCBI Taxonomy" id="1133559"/>
    <lineage>
        <taxon>Bacteria</taxon>
        <taxon>Pseudomonadati</taxon>
        <taxon>Pseudomonadota</taxon>
        <taxon>Alphaproteobacteria</taxon>
        <taxon>Maricaulales</taxon>
        <taxon>Maricaulaceae</taxon>
        <taxon>Marinicauda</taxon>
    </lineage>
</organism>
<dbReference type="EMBL" id="SRXV01000004">
    <property type="protein sequence ID" value="TGY91846.1"/>
    <property type="molecule type" value="Genomic_DNA"/>
</dbReference>
<evidence type="ECO:0000256" key="7">
    <source>
        <dbReference type="ARBA" id="ARBA00023136"/>
    </source>
</evidence>
<keyword evidence="6 8" id="KW-1133">Transmembrane helix</keyword>
<sequence>MNPVVTALIPIFGVIALGWGLRRTGLVATELWGGINRLSYQALLPALLFSTISQADYTGLPAATFLIAVTLGFLVMGAIALAFRPLPIDGPAYTSLFQGSVRWNGFVLLALAAPVFGPEGAALAALVFAPTVPLINVMCVAALSVWGASERPLNRRLILMRIVTNPLILACVAGAGANALGLFRDGPVADTAALAGRAALPLILLAIGAGLDFSALKARPRLLTLAVALKLLVAPLVFYVLGRLFGVEGVALAVLTAVGATPGAAASYVLAREMGGDARLTAGHVTATTILAALSLPIWISIAWPGGMAG</sequence>
<feature type="transmembrane region" description="Helical" evidence="8">
    <location>
        <begin position="223"/>
        <end position="245"/>
    </location>
</feature>
<feature type="transmembrane region" description="Helical" evidence="8">
    <location>
        <begin position="122"/>
        <end position="146"/>
    </location>
</feature>
<keyword evidence="3" id="KW-0813">Transport</keyword>
<gene>
    <name evidence="9" type="ORF">E5162_13305</name>
</gene>
<keyword evidence="4" id="KW-1003">Cell membrane</keyword>
<dbReference type="Gene3D" id="1.20.1530.20">
    <property type="match status" value="1"/>
</dbReference>
<evidence type="ECO:0000256" key="2">
    <source>
        <dbReference type="ARBA" id="ARBA00010145"/>
    </source>
</evidence>
<name>A0A4S2H7W6_9PROT</name>
<evidence type="ECO:0000256" key="5">
    <source>
        <dbReference type="ARBA" id="ARBA00022692"/>
    </source>
</evidence>
<evidence type="ECO:0000256" key="8">
    <source>
        <dbReference type="SAM" id="Phobius"/>
    </source>
</evidence>
<dbReference type="GO" id="GO:0055085">
    <property type="term" value="P:transmembrane transport"/>
    <property type="evidence" value="ECO:0007669"/>
    <property type="project" value="InterPro"/>
</dbReference>
<feature type="transmembrane region" description="Helical" evidence="8">
    <location>
        <begin position="192"/>
        <end position="211"/>
    </location>
</feature>
<comment type="similarity">
    <text evidence="2">Belongs to the auxin efflux carrier (TC 2.A.69) family.</text>
</comment>
<accession>A0A4S2H7W6</accession>
<dbReference type="PANTHER" id="PTHR36838">
    <property type="entry name" value="AUXIN EFFLUX CARRIER FAMILY PROTEIN"/>
    <property type="match status" value="1"/>
</dbReference>
<evidence type="ECO:0000256" key="3">
    <source>
        <dbReference type="ARBA" id="ARBA00022448"/>
    </source>
</evidence>
<dbReference type="Proteomes" id="UP000305451">
    <property type="component" value="Unassembled WGS sequence"/>
</dbReference>
<keyword evidence="7 8" id="KW-0472">Membrane</keyword>
<feature type="transmembrane region" description="Helical" evidence="8">
    <location>
        <begin position="158"/>
        <end position="180"/>
    </location>
</feature>
<reference evidence="9 10" key="1">
    <citation type="journal article" date="2013" name="Int. J. Syst. Evol. Microbiol.">
        <title>Marinicauda pacifica gen. nov., sp. nov., a prosthecate alphaproteobacterium of the family Hyphomonadaceae isolated from deep seawater.</title>
        <authorList>
            <person name="Zhang X.Y."/>
            <person name="Li G.W."/>
            <person name="Wang C.S."/>
            <person name="Zhang Y.J."/>
            <person name="Xu X.W."/>
            <person name="Li H."/>
            <person name="Liu A."/>
            <person name="Liu C."/>
            <person name="Xie B.B."/>
            <person name="Qin Q.L."/>
            <person name="Xu Z."/>
            <person name="Chen X.L."/>
            <person name="Zhou B.C."/>
            <person name="Zhang Y.Z."/>
        </authorList>
    </citation>
    <scope>NUCLEOTIDE SEQUENCE [LARGE SCALE GENOMIC DNA]</scope>
    <source>
        <strain evidence="9 10">P-1 km-3</strain>
    </source>
</reference>
<evidence type="ECO:0000313" key="9">
    <source>
        <dbReference type="EMBL" id="TGY91846.1"/>
    </source>
</evidence>
<feature type="transmembrane region" description="Helical" evidence="8">
    <location>
        <begin position="62"/>
        <end position="83"/>
    </location>
</feature>
<keyword evidence="10" id="KW-1185">Reference proteome</keyword>
<feature type="transmembrane region" description="Helical" evidence="8">
    <location>
        <begin position="251"/>
        <end position="271"/>
    </location>
</feature>
<dbReference type="AlphaFoldDB" id="A0A4S2H7W6"/>
<evidence type="ECO:0000313" key="10">
    <source>
        <dbReference type="Proteomes" id="UP000305451"/>
    </source>
</evidence>
<dbReference type="PANTHER" id="PTHR36838:SF4">
    <property type="entry name" value="AUXIN EFFLUX CARRIER FAMILY PROTEIN"/>
    <property type="match status" value="1"/>
</dbReference>
<dbReference type="InterPro" id="IPR038770">
    <property type="entry name" value="Na+/solute_symporter_sf"/>
</dbReference>
<proteinExistence type="inferred from homology"/>
<evidence type="ECO:0000256" key="6">
    <source>
        <dbReference type="ARBA" id="ARBA00022989"/>
    </source>
</evidence>